<gene>
    <name evidence="2" type="ORF">MNAN1_001894</name>
</gene>
<feature type="compositionally biased region" description="Low complexity" evidence="1">
    <location>
        <begin position="298"/>
        <end position="316"/>
    </location>
</feature>
<feature type="compositionally biased region" description="Basic and acidic residues" evidence="1">
    <location>
        <begin position="133"/>
        <end position="144"/>
    </location>
</feature>
<dbReference type="Proteomes" id="UP001213623">
    <property type="component" value="Chromosome 3"/>
</dbReference>
<feature type="region of interest" description="Disordered" evidence="1">
    <location>
        <begin position="215"/>
        <end position="236"/>
    </location>
</feature>
<feature type="compositionally biased region" description="Polar residues" evidence="1">
    <location>
        <begin position="353"/>
        <end position="369"/>
    </location>
</feature>
<feature type="region of interest" description="Disordered" evidence="1">
    <location>
        <begin position="1"/>
        <end position="153"/>
    </location>
</feature>
<accession>A0AAF0J7B9</accession>
<evidence type="ECO:0000313" key="2">
    <source>
        <dbReference type="EMBL" id="WFD26905.1"/>
    </source>
</evidence>
<reference evidence="2" key="1">
    <citation type="submission" date="2023-03" db="EMBL/GenBank/DDBJ databases">
        <title>Mating type loci evolution in Malassezia.</title>
        <authorList>
            <person name="Coelho M.A."/>
        </authorList>
    </citation>
    <scope>NUCLEOTIDE SEQUENCE</scope>
    <source>
        <strain evidence="2">CBS 9557</strain>
    </source>
</reference>
<protein>
    <submittedName>
        <fullName evidence="2">Uncharacterized protein</fullName>
    </submittedName>
</protein>
<feature type="compositionally biased region" description="Acidic residues" evidence="1">
    <location>
        <begin position="63"/>
        <end position="120"/>
    </location>
</feature>
<evidence type="ECO:0000256" key="1">
    <source>
        <dbReference type="SAM" id="MobiDB-lite"/>
    </source>
</evidence>
<feature type="compositionally biased region" description="Low complexity" evidence="1">
    <location>
        <begin position="222"/>
        <end position="234"/>
    </location>
</feature>
<evidence type="ECO:0000313" key="3">
    <source>
        <dbReference type="Proteomes" id="UP001213623"/>
    </source>
</evidence>
<feature type="compositionally biased region" description="Basic and acidic residues" evidence="1">
    <location>
        <begin position="31"/>
        <end position="52"/>
    </location>
</feature>
<keyword evidence="3" id="KW-1185">Reference proteome</keyword>
<organism evidence="2 3">
    <name type="scientific">Malassezia nana</name>
    <dbReference type="NCBI Taxonomy" id="180528"/>
    <lineage>
        <taxon>Eukaryota</taxon>
        <taxon>Fungi</taxon>
        <taxon>Dikarya</taxon>
        <taxon>Basidiomycota</taxon>
        <taxon>Ustilaginomycotina</taxon>
        <taxon>Malasseziomycetes</taxon>
        <taxon>Malasseziales</taxon>
        <taxon>Malasseziaceae</taxon>
        <taxon>Malassezia</taxon>
    </lineage>
</organism>
<feature type="compositionally biased region" description="Basic and acidic residues" evidence="1">
    <location>
        <begin position="371"/>
        <end position="390"/>
    </location>
</feature>
<sequence>MSAAPPPAQKRQASPESFYGPVHHTNVALSRKRDADELSEAKASSDLHEVPRRVRRRVSLVDDTNETEAAEPEASDDDMEEDVPLEESESGDEDQEMDEDEDEASESESDEAPSMEEEEIQETRTTHATSAKRPADTSNDHGPGDEWQDANGLRWRIGEDGIPRRAVMLVEMKLKYNMPRDTLHPDARVRVPTYVEKFLSHDEYEEAKRRKQLSWQHEAALSQSQSNSPQSFQSDDTVEDSLASLVARRSYAQLRSKAGRQLLFSDVAEKGPLGRSRPASLVGDDSVSNISMSDPGADDSTSFSSSVAGDASLSSSRRLRLTRSPVTSPLARSASPARYAPTLSQRYAHVHRPSSSILSPSFRASSSHGPRQRDELVHRRRVERFEPRPK</sequence>
<name>A0AAF0J7B9_9BASI</name>
<dbReference type="EMBL" id="CP119894">
    <property type="protein sequence ID" value="WFD26905.1"/>
    <property type="molecule type" value="Genomic_DNA"/>
</dbReference>
<feature type="region of interest" description="Disordered" evidence="1">
    <location>
        <begin position="273"/>
        <end position="390"/>
    </location>
</feature>
<proteinExistence type="predicted"/>
<dbReference type="AlphaFoldDB" id="A0AAF0J7B9"/>